<name>B5M0W2_SIMVI</name>
<protein>
    <submittedName>
        <fullName evidence="1">Uncharacterized protein</fullName>
    </submittedName>
</protein>
<proteinExistence type="evidence at transcript level"/>
<sequence>TSNPFHTFAELGQKGLIPNPVEILANLSMDHLENKVKDHVNNGLSNVQNGVYEVQTFGSKLINFIPNLAANAIKDIQNMINLSGVVSCVNKQPLPFSNVIQVAAKSASKCVAEKVDQAANIWNNTADNLRNASNDLQNLRDSINDCSQRISSGSLGLSLSDAMALNTCYAAALINVQSETILLPITIGQKIAEGVDWANSLKGYMVKCVANLAQDIATQAFKASQAIAKCIVDSTG</sequence>
<dbReference type="EMBL" id="EU930298">
    <property type="protein sequence ID" value="ACH56926.1"/>
    <property type="molecule type" value="mRNA"/>
</dbReference>
<accession>B5M0W2</accession>
<evidence type="ECO:0000313" key="1">
    <source>
        <dbReference type="EMBL" id="ACH56926.1"/>
    </source>
</evidence>
<organism evidence="1">
    <name type="scientific">Simulium vittatum</name>
    <name type="common">Striped black fly</name>
    <dbReference type="NCBI Taxonomy" id="7192"/>
    <lineage>
        <taxon>Eukaryota</taxon>
        <taxon>Metazoa</taxon>
        <taxon>Ecdysozoa</taxon>
        <taxon>Arthropoda</taxon>
        <taxon>Hexapoda</taxon>
        <taxon>Insecta</taxon>
        <taxon>Pterygota</taxon>
        <taxon>Neoptera</taxon>
        <taxon>Endopterygota</taxon>
        <taxon>Diptera</taxon>
        <taxon>Nematocera</taxon>
        <taxon>Chironomoidea</taxon>
        <taxon>Simuliidae</taxon>
        <taxon>Simulium</taxon>
    </lineage>
</organism>
<dbReference type="AlphaFoldDB" id="B5M0W2"/>
<feature type="non-terminal residue" evidence="1">
    <location>
        <position position="1"/>
    </location>
</feature>
<reference evidence="1" key="1">
    <citation type="journal article" date="2009" name="J. Proteome Res.">
        <title>Insight into the sialome of the Black Fly, Simulium vittatum.</title>
        <authorList>
            <person name="Andersen J.F."/>
            <person name="Pham V.M."/>
            <person name="Meng Z."/>
            <person name="Champagne D.E."/>
            <person name="Ribeiro J.M."/>
        </authorList>
    </citation>
    <scope>NUCLEOTIDE SEQUENCE</scope>
    <source>
        <tissue evidence="1">Salivary glands</tissue>
    </source>
</reference>